<evidence type="ECO:0000313" key="3">
    <source>
        <dbReference type="Proteomes" id="UP000314294"/>
    </source>
</evidence>
<name>A0A4Z2HMV8_9TELE</name>
<protein>
    <submittedName>
        <fullName evidence="2">Uncharacterized protein</fullName>
    </submittedName>
</protein>
<feature type="region of interest" description="Disordered" evidence="1">
    <location>
        <begin position="56"/>
        <end position="101"/>
    </location>
</feature>
<proteinExistence type="predicted"/>
<feature type="compositionally biased region" description="Low complexity" evidence="1">
    <location>
        <begin position="65"/>
        <end position="83"/>
    </location>
</feature>
<sequence length="101" mass="10319">MKRGKIAKPLTSPVGGAQLTSALKPVTLCTATLSSVLLIFPQFLMAGCTSSVGTPPRYKGESTVSLTASPAPLASSAQSSTAAEMSEPRFANESGFQSPSQ</sequence>
<dbReference type="EMBL" id="SRLO01000208">
    <property type="protein sequence ID" value="TNN67186.1"/>
    <property type="molecule type" value="Genomic_DNA"/>
</dbReference>
<reference evidence="2 3" key="1">
    <citation type="submission" date="2019-03" db="EMBL/GenBank/DDBJ databases">
        <title>First draft genome of Liparis tanakae, snailfish: a comprehensive survey of snailfish specific genes.</title>
        <authorList>
            <person name="Kim W."/>
            <person name="Song I."/>
            <person name="Jeong J.-H."/>
            <person name="Kim D."/>
            <person name="Kim S."/>
            <person name="Ryu S."/>
            <person name="Song J.Y."/>
            <person name="Lee S.K."/>
        </authorList>
    </citation>
    <scope>NUCLEOTIDE SEQUENCE [LARGE SCALE GENOMIC DNA]</scope>
    <source>
        <tissue evidence="2">Muscle</tissue>
    </source>
</reference>
<evidence type="ECO:0000313" key="2">
    <source>
        <dbReference type="EMBL" id="TNN67186.1"/>
    </source>
</evidence>
<dbReference type="Proteomes" id="UP000314294">
    <property type="component" value="Unassembled WGS sequence"/>
</dbReference>
<keyword evidence="3" id="KW-1185">Reference proteome</keyword>
<accession>A0A4Z2HMV8</accession>
<gene>
    <name evidence="2" type="ORF">EYF80_022603</name>
</gene>
<evidence type="ECO:0000256" key="1">
    <source>
        <dbReference type="SAM" id="MobiDB-lite"/>
    </source>
</evidence>
<dbReference type="AlphaFoldDB" id="A0A4Z2HMV8"/>
<organism evidence="2 3">
    <name type="scientific">Liparis tanakae</name>
    <name type="common">Tanaka's snailfish</name>
    <dbReference type="NCBI Taxonomy" id="230148"/>
    <lineage>
        <taxon>Eukaryota</taxon>
        <taxon>Metazoa</taxon>
        <taxon>Chordata</taxon>
        <taxon>Craniata</taxon>
        <taxon>Vertebrata</taxon>
        <taxon>Euteleostomi</taxon>
        <taxon>Actinopterygii</taxon>
        <taxon>Neopterygii</taxon>
        <taxon>Teleostei</taxon>
        <taxon>Neoteleostei</taxon>
        <taxon>Acanthomorphata</taxon>
        <taxon>Eupercaria</taxon>
        <taxon>Perciformes</taxon>
        <taxon>Cottioidei</taxon>
        <taxon>Cottales</taxon>
        <taxon>Liparidae</taxon>
        <taxon>Liparis</taxon>
    </lineage>
</organism>
<comment type="caution">
    <text evidence="2">The sequence shown here is derived from an EMBL/GenBank/DDBJ whole genome shotgun (WGS) entry which is preliminary data.</text>
</comment>